<keyword evidence="2 5" id="KW-0808">Transferase</keyword>
<gene>
    <name evidence="5" type="primary">speE</name>
    <name evidence="8" type="ORF">BU251_06565</name>
</gene>
<dbReference type="RefSeq" id="WP_228767785.1">
    <property type="nucleotide sequence ID" value="NZ_CP019384.1"/>
</dbReference>
<dbReference type="AlphaFoldDB" id="A0A410P619"/>
<keyword evidence="5" id="KW-1133">Transmembrane helix</keyword>
<dbReference type="InterPro" id="IPR030374">
    <property type="entry name" value="PABS"/>
</dbReference>
<feature type="binding site" evidence="5">
    <location>
        <position position="301"/>
    </location>
    <ligand>
        <name>S-methyl-5'-thioadenosine</name>
        <dbReference type="ChEBI" id="CHEBI:17509"/>
    </ligand>
</feature>
<dbReference type="PROSITE" id="PS51006">
    <property type="entry name" value="PABS_2"/>
    <property type="match status" value="1"/>
</dbReference>
<keyword evidence="4 5" id="KW-0620">Polyamine biosynthesis</keyword>
<evidence type="ECO:0000313" key="8">
    <source>
        <dbReference type="EMBL" id="QAT17404.1"/>
    </source>
</evidence>
<comment type="function">
    <text evidence="5">Catalyzes the irreversible transfer of a propylamine group from the amino donor S-adenosylmethioninamine (decarboxy-AdoMet) to putrescine (1,4-diaminobutane) to yield spermidine.</text>
</comment>
<dbReference type="GO" id="GO:0010487">
    <property type="term" value="F:thermospermine synthase activity"/>
    <property type="evidence" value="ECO:0007669"/>
    <property type="project" value="TreeGrafter"/>
</dbReference>
<keyword evidence="5" id="KW-0472">Membrane</keyword>
<dbReference type="Gene3D" id="3.40.50.150">
    <property type="entry name" value="Vaccinia Virus protein VP39"/>
    <property type="match status" value="1"/>
</dbReference>
<reference evidence="8 9" key="1">
    <citation type="submission" date="2017-01" db="EMBL/GenBank/DDBJ databases">
        <title>First insights into the biology of 'candidatus Vampirococcus archaeovorus'.</title>
        <authorList>
            <person name="Kizina J."/>
            <person name="Jordan S."/>
            <person name="Stueber K."/>
            <person name="Reinhardt R."/>
            <person name="Harder J."/>
        </authorList>
    </citation>
    <scope>NUCLEOTIDE SEQUENCE [LARGE SCALE GENOMIC DNA]</scope>
    <source>
        <strain evidence="8 9">LiM</strain>
    </source>
</reference>
<feature type="transmembrane region" description="Helical" evidence="5">
    <location>
        <begin position="99"/>
        <end position="120"/>
    </location>
</feature>
<dbReference type="GO" id="GO:0008295">
    <property type="term" value="P:spermidine biosynthetic process"/>
    <property type="evidence" value="ECO:0007669"/>
    <property type="project" value="UniProtKB-UniRule"/>
</dbReference>
<comment type="subunit">
    <text evidence="5">Homodimer or homotetramer.</text>
</comment>
<keyword evidence="5" id="KW-1003">Cell membrane</keyword>
<feature type="active site" description="Proton acceptor" evidence="5 6">
    <location>
        <position position="292"/>
    </location>
</feature>
<evidence type="ECO:0000256" key="3">
    <source>
        <dbReference type="ARBA" id="ARBA00023066"/>
    </source>
</evidence>
<evidence type="ECO:0000256" key="2">
    <source>
        <dbReference type="ARBA" id="ARBA00022679"/>
    </source>
</evidence>
<dbReference type="Pfam" id="PF01564">
    <property type="entry name" value="Spermine_synth"/>
    <property type="match status" value="1"/>
</dbReference>
<feature type="binding site" evidence="5">
    <location>
        <position position="165"/>
    </location>
    <ligand>
        <name>S-methyl-5'-thioadenosine</name>
        <dbReference type="ChEBI" id="CHEBI:17509"/>
    </ligand>
</feature>
<evidence type="ECO:0000259" key="7">
    <source>
        <dbReference type="PROSITE" id="PS51006"/>
    </source>
</evidence>
<dbReference type="NCBIfam" id="NF037959">
    <property type="entry name" value="MFS_SpdSyn"/>
    <property type="match status" value="1"/>
</dbReference>
<evidence type="ECO:0000256" key="1">
    <source>
        <dbReference type="ARBA" id="ARBA00007867"/>
    </source>
</evidence>
<dbReference type="PANTHER" id="PTHR43317">
    <property type="entry name" value="THERMOSPERMINE SYNTHASE ACAULIS5"/>
    <property type="match status" value="1"/>
</dbReference>
<feature type="binding site" evidence="5">
    <location>
        <position position="247"/>
    </location>
    <ligand>
        <name>S-methyl-5'-thioadenosine</name>
        <dbReference type="ChEBI" id="CHEBI:17509"/>
    </ligand>
</feature>
<comment type="subcellular location">
    <subcellularLocation>
        <location evidence="5">Cell membrane</location>
        <topology evidence="5">Multi-pass membrane protein</topology>
    </subcellularLocation>
</comment>
<dbReference type="HAMAP" id="MF_00198">
    <property type="entry name" value="Spermidine_synth"/>
    <property type="match status" value="1"/>
</dbReference>
<dbReference type="EC" id="2.5.1.16" evidence="5"/>
<comment type="catalytic activity">
    <reaction evidence="5">
        <text>S-adenosyl 3-(methylsulfanyl)propylamine + putrescine = S-methyl-5'-thioadenosine + spermidine + H(+)</text>
        <dbReference type="Rhea" id="RHEA:12721"/>
        <dbReference type="ChEBI" id="CHEBI:15378"/>
        <dbReference type="ChEBI" id="CHEBI:17509"/>
        <dbReference type="ChEBI" id="CHEBI:57443"/>
        <dbReference type="ChEBI" id="CHEBI:57834"/>
        <dbReference type="ChEBI" id="CHEBI:326268"/>
        <dbReference type="EC" id="2.5.1.16"/>
    </reaction>
</comment>
<keyword evidence="9" id="KW-1185">Reference proteome</keyword>
<dbReference type="Proteomes" id="UP000287243">
    <property type="component" value="Chromosome"/>
</dbReference>
<feature type="domain" description="PABS" evidence="7">
    <location>
        <begin position="141"/>
        <end position="378"/>
    </location>
</feature>
<comment type="caution">
    <text evidence="5">Lacks conserved residue(s) required for the propagation of feature annotation.</text>
</comment>
<comment type="similarity">
    <text evidence="1 5">Belongs to the spermidine/spermine synthase family.</text>
</comment>
<evidence type="ECO:0000256" key="5">
    <source>
        <dbReference type="HAMAP-Rule" id="MF_00198"/>
    </source>
</evidence>
<dbReference type="KEGG" id="vai:BU251_06565"/>
<feature type="transmembrane region" description="Helical" evidence="5">
    <location>
        <begin position="73"/>
        <end position="93"/>
    </location>
</feature>
<feature type="binding site" evidence="5">
    <location>
        <begin position="274"/>
        <end position="275"/>
    </location>
    <ligand>
        <name>S-methyl-5'-thioadenosine</name>
        <dbReference type="ChEBI" id="CHEBI:17509"/>
    </ligand>
</feature>
<keyword evidence="3 5" id="KW-0745">Spermidine biosynthesis</keyword>
<accession>A0A410P619</accession>
<proteinExistence type="inferred from homology"/>
<dbReference type="GO" id="GO:0004766">
    <property type="term" value="F:spermidine synthase activity"/>
    <property type="evidence" value="ECO:0007669"/>
    <property type="project" value="UniProtKB-UniRule"/>
</dbReference>
<organism evidence="8 9">
    <name type="scientific">Velamenicoccus archaeovorus</name>
    <dbReference type="NCBI Taxonomy" id="1930593"/>
    <lineage>
        <taxon>Bacteria</taxon>
        <taxon>Pseudomonadati</taxon>
        <taxon>Candidatus Omnitrophota</taxon>
        <taxon>Candidatus Velamenicoccus</taxon>
    </lineage>
</organism>
<dbReference type="InterPro" id="IPR029063">
    <property type="entry name" value="SAM-dependent_MTases_sf"/>
</dbReference>
<keyword evidence="5" id="KW-0812">Transmembrane</keyword>
<name>A0A410P619_VELA1</name>
<feature type="transmembrane region" description="Helical" evidence="5">
    <location>
        <begin position="32"/>
        <end position="52"/>
    </location>
</feature>
<dbReference type="InterPro" id="IPR001045">
    <property type="entry name" value="Spermi_synthase"/>
</dbReference>
<dbReference type="CDD" id="cd02440">
    <property type="entry name" value="AdoMet_MTases"/>
    <property type="match status" value="1"/>
</dbReference>
<dbReference type="SUPFAM" id="SSF53335">
    <property type="entry name" value="S-adenosyl-L-methionine-dependent methyltransferases"/>
    <property type="match status" value="1"/>
</dbReference>
<evidence type="ECO:0000256" key="4">
    <source>
        <dbReference type="ARBA" id="ARBA00023115"/>
    </source>
</evidence>
<dbReference type="EMBL" id="CP019384">
    <property type="protein sequence ID" value="QAT17404.1"/>
    <property type="molecule type" value="Genomic_DNA"/>
</dbReference>
<evidence type="ECO:0000313" key="9">
    <source>
        <dbReference type="Proteomes" id="UP000287243"/>
    </source>
</evidence>
<comment type="pathway">
    <text evidence="5">Amine and polyamine biosynthesis; spermidine biosynthesis; spermidine from putrescine: step 1/1.</text>
</comment>
<sequence>MLLGAGLLTIAVPFVSGPVNKMLLFQIGDRLGSLVSSCLIFFLPSFILGIISPFAVKFSVKNIANVGNVTGELYAWSTAGNVLGTLFTAFFLIGHLGVFSIFIVLGSVLLLVSAVVFLTMPARPVRLASLSVFALPWLFVTVPLPQLVETSPGEVIVFQKGSFYNHLVVTDEPAAGIRKLRFDNRIEQSGITLSVPYGSIHNTTSLLHLPVAFSPKMKRVLFIGCGGGIAPRNYLCDYADAEIDVVEIDPSVIKASRDYFFFFPAPRLRTYVDDGRRFVQKTREKYDVVVIDVFNAGGHVPFHLLTREFFSEVNEKLEEDGAVAFNLISPLEGAGGALFRSVYKTMASVFAQVYVFPGVLSDLPQDKARPMNIIMVASRQRERLEFQELYDLLDGQARSGRIKVPRLAECARFSRDVSEAEREDACLLTDDFAPVEHLYAKFVY</sequence>
<dbReference type="PANTHER" id="PTHR43317:SF1">
    <property type="entry name" value="THERMOSPERMINE SYNTHASE ACAULIS5"/>
    <property type="match status" value="1"/>
</dbReference>
<evidence type="ECO:0000256" key="6">
    <source>
        <dbReference type="PROSITE-ProRule" id="PRU00354"/>
    </source>
</evidence>
<dbReference type="GO" id="GO:0005886">
    <property type="term" value="C:plasma membrane"/>
    <property type="evidence" value="ECO:0007669"/>
    <property type="project" value="UniProtKB-SubCell"/>
</dbReference>
<dbReference type="UniPathway" id="UPA00248">
    <property type="reaction ID" value="UER00314"/>
</dbReference>
<protein>
    <recommendedName>
        <fullName evidence="5">Polyamine aminopropyltransferase</fullName>
    </recommendedName>
    <alternativeName>
        <fullName evidence="5">Putrescine aminopropyltransferase</fullName>
        <shortName evidence="5">PAPT</shortName>
    </alternativeName>
    <alternativeName>
        <fullName evidence="5">Spermidine synthase</fullName>
        <shortName evidence="5">SPDS</shortName>
        <shortName evidence="5">SPDSY</shortName>
        <ecNumber evidence="5">2.5.1.16</ecNumber>
    </alternativeName>
</protein>